<organism evidence="1 2">
    <name type="scientific">Corynebacterium lactis RW2-5</name>
    <dbReference type="NCBI Taxonomy" id="1408189"/>
    <lineage>
        <taxon>Bacteria</taxon>
        <taxon>Bacillati</taxon>
        <taxon>Actinomycetota</taxon>
        <taxon>Actinomycetes</taxon>
        <taxon>Mycobacteriales</taxon>
        <taxon>Corynebacteriaceae</taxon>
        <taxon>Corynebacterium</taxon>
    </lineage>
</organism>
<dbReference type="EMBL" id="CP006841">
    <property type="protein sequence ID" value="ALA67925.1"/>
    <property type="molecule type" value="Genomic_DNA"/>
</dbReference>
<sequence length="276" mass="29274">MANVNNITSTNPGKNGVLFRAPLNTALPEDTMSELDPAFADLGIVGEDGLTQAITRDTEDKKSYGGDIAYTLQTDYGQELTATLYESANIDVLKTVFGDDNVQETSEGFKVLHNKKKLPRSVFVAEHLTDQGTKRQVIPIGQVVNLGDIQNTHQDIVMYEVTTKCFPDADGNVMYEYYSISTADGEVAQFGITTAVIAPATQGKAYTATLQASGGDGNYKFTAVGSLPAGLTLAENGKLSGTPTGSGEESFTVRVADGAGATAQRTLTLKINPTES</sequence>
<dbReference type="STRING" id="1408189.CLAC_09705"/>
<dbReference type="SUPFAM" id="SSF49313">
    <property type="entry name" value="Cadherin-like"/>
    <property type="match status" value="1"/>
</dbReference>
<dbReference type="InterPro" id="IPR013783">
    <property type="entry name" value="Ig-like_fold"/>
</dbReference>
<dbReference type="KEGG" id="clw:CLAC_09705"/>
<evidence type="ECO:0000313" key="1">
    <source>
        <dbReference type="EMBL" id="ALA67925.1"/>
    </source>
</evidence>
<dbReference type="OrthoDB" id="2184509at2"/>
<dbReference type="InterPro" id="IPR058154">
    <property type="entry name" value="Bxb1_TTP-like"/>
</dbReference>
<dbReference type="GO" id="GO:0005509">
    <property type="term" value="F:calcium ion binding"/>
    <property type="evidence" value="ECO:0007669"/>
    <property type="project" value="InterPro"/>
</dbReference>
<dbReference type="GO" id="GO:0016020">
    <property type="term" value="C:membrane"/>
    <property type="evidence" value="ECO:0007669"/>
    <property type="project" value="InterPro"/>
</dbReference>
<dbReference type="InterPro" id="IPR015919">
    <property type="entry name" value="Cadherin-like_sf"/>
</dbReference>
<dbReference type="Pfam" id="PF05345">
    <property type="entry name" value="He_PIG"/>
    <property type="match status" value="1"/>
</dbReference>
<accession>A0A0K2H1K4</accession>
<dbReference type="PATRIC" id="fig|1408189.4.peg.1946"/>
<dbReference type="Pfam" id="PF25681">
    <property type="entry name" value="Phage_TTP_17"/>
    <property type="match status" value="1"/>
</dbReference>
<gene>
    <name evidence="1" type="ORF">CLAC_09705</name>
</gene>
<keyword evidence="2" id="KW-1185">Reference proteome</keyword>
<name>A0A0K2H1K4_9CORY</name>
<reference evidence="1 2" key="1">
    <citation type="submission" date="2013-10" db="EMBL/GenBank/DDBJ databases">
        <title>Complete genome sequence of Corynebacterium lactis DSM 45799(T), isolated from raw cow milk.</title>
        <authorList>
            <person name="Ruckert C."/>
            <person name="Albersmeier A."/>
            <person name="Lipski A."/>
            <person name="Kalinowski J."/>
        </authorList>
    </citation>
    <scope>NUCLEOTIDE SEQUENCE [LARGE SCALE GENOMIC DNA]</scope>
    <source>
        <strain evidence="1 2">RW2-5</strain>
    </source>
</reference>
<dbReference type="Gene3D" id="2.60.40.10">
    <property type="entry name" value="Immunoglobulins"/>
    <property type="match status" value="1"/>
</dbReference>
<dbReference type="AlphaFoldDB" id="A0A0K2H1K4"/>
<dbReference type="Proteomes" id="UP000058446">
    <property type="component" value="Chromosome"/>
</dbReference>
<dbReference type="RefSeq" id="WP_053412712.1">
    <property type="nucleotide sequence ID" value="NZ_CP006841.1"/>
</dbReference>
<protein>
    <submittedName>
        <fullName evidence="1">Tail protein</fullName>
    </submittedName>
</protein>
<dbReference type="GO" id="GO:0005975">
    <property type="term" value="P:carbohydrate metabolic process"/>
    <property type="evidence" value="ECO:0007669"/>
    <property type="project" value="UniProtKB-ARBA"/>
</dbReference>
<evidence type="ECO:0000313" key="2">
    <source>
        <dbReference type="Proteomes" id="UP000058446"/>
    </source>
</evidence>
<proteinExistence type="predicted"/>